<gene>
    <name evidence="1" type="ORF">E3U55_12630</name>
</gene>
<accession>A0A4Y8ILT2</accession>
<dbReference type="OrthoDB" id="9875029at2"/>
<reference evidence="1 2" key="1">
    <citation type="submission" date="2019-03" db="EMBL/GenBank/DDBJ databases">
        <authorList>
            <person name="He R.-H."/>
        </authorList>
    </citation>
    <scope>NUCLEOTIDE SEQUENCE [LARGE SCALE GENOMIC DNA]</scope>
    <source>
        <strain evidence="2">SH 714</strain>
    </source>
</reference>
<dbReference type="EMBL" id="SOPW01000014">
    <property type="protein sequence ID" value="TFB15091.1"/>
    <property type="molecule type" value="Genomic_DNA"/>
</dbReference>
<keyword evidence="2" id="KW-1185">Reference proteome</keyword>
<protein>
    <submittedName>
        <fullName evidence="1">Uncharacterized protein</fullName>
    </submittedName>
</protein>
<dbReference type="RefSeq" id="WP_134340834.1">
    <property type="nucleotide sequence ID" value="NZ_SOPW01000014.1"/>
</dbReference>
<evidence type="ECO:0000313" key="1">
    <source>
        <dbReference type="EMBL" id="TFB15091.1"/>
    </source>
</evidence>
<proteinExistence type="predicted"/>
<dbReference type="AlphaFoldDB" id="A0A4Y8ILT2"/>
<dbReference type="Proteomes" id="UP000297975">
    <property type="component" value="Unassembled WGS sequence"/>
</dbReference>
<organism evidence="1 2">
    <name type="scientific">Filobacillus milosensis</name>
    <dbReference type="NCBI Taxonomy" id="94137"/>
    <lineage>
        <taxon>Bacteria</taxon>
        <taxon>Bacillati</taxon>
        <taxon>Bacillota</taxon>
        <taxon>Bacilli</taxon>
        <taxon>Bacillales</taxon>
        <taxon>Bacillaceae</taxon>
        <taxon>Filobacillus</taxon>
    </lineage>
</organism>
<sequence>MDNEQQLIIKKLVHQTFQEQLEKLKKNKSDNSYLFLDSDIIQLIITIFLLKNENELVDNNHEDVKSDEINVIHNKLKKMIENQKKAFEELFDQLS</sequence>
<name>A0A4Y8ILT2_9BACI</name>
<comment type="caution">
    <text evidence="1">The sequence shown here is derived from an EMBL/GenBank/DDBJ whole genome shotgun (WGS) entry which is preliminary data.</text>
</comment>
<evidence type="ECO:0000313" key="2">
    <source>
        <dbReference type="Proteomes" id="UP000297975"/>
    </source>
</evidence>